<name>A0AAN8WJS6_HALRR</name>
<reference evidence="1 2" key="1">
    <citation type="submission" date="2023-11" db="EMBL/GenBank/DDBJ databases">
        <title>Halocaridina rubra genome assembly.</title>
        <authorList>
            <person name="Smith C."/>
        </authorList>
    </citation>
    <scope>NUCLEOTIDE SEQUENCE [LARGE SCALE GENOMIC DNA]</scope>
    <source>
        <strain evidence="1">EP-1</strain>
        <tissue evidence="1">Whole</tissue>
    </source>
</reference>
<dbReference type="EMBL" id="JAXCGZ010022744">
    <property type="protein sequence ID" value="KAK7025428.1"/>
    <property type="molecule type" value="Genomic_DNA"/>
</dbReference>
<keyword evidence="2" id="KW-1185">Reference proteome</keyword>
<dbReference type="Proteomes" id="UP001381693">
    <property type="component" value="Unassembled WGS sequence"/>
</dbReference>
<sequence length="74" mass="8656">MKSLVNSDVLEELSVKIIATITSQDLESIKMKLKTEESRISCRFRDKKNNRKQEIVIERAAETVPRHRENITEK</sequence>
<accession>A0AAN8WJS6</accession>
<dbReference type="AlphaFoldDB" id="A0AAN8WJS6"/>
<evidence type="ECO:0000313" key="2">
    <source>
        <dbReference type="Proteomes" id="UP001381693"/>
    </source>
</evidence>
<proteinExistence type="predicted"/>
<protein>
    <submittedName>
        <fullName evidence="1">Uncharacterized protein</fullName>
    </submittedName>
</protein>
<evidence type="ECO:0000313" key="1">
    <source>
        <dbReference type="EMBL" id="KAK7025428.1"/>
    </source>
</evidence>
<organism evidence="1 2">
    <name type="scientific">Halocaridina rubra</name>
    <name type="common">Hawaiian red shrimp</name>
    <dbReference type="NCBI Taxonomy" id="373956"/>
    <lineage>
        <taxon>Eukaryota</taxon>
        <taxon>Metazoa</taxon>
        <taxon>Ecdysozoa</taxon>
        <taxon>Arthropoda</taxon>
        <taxon>Crustacea</taxon>
        <taxon>Multicrustacea</taxon>
        <taxon>Malacostraca</taxon>
        <taxon>Eumalacostraca</taxon>
        <taxon>Eucarida</taxon>
        <taxon>Decapoda</taxon>
        <taxon>Pleocyemata</taxon>
        <taxon>Caridea</taxon>
        <taxon>Atyoidea</taxon>
        <taxon>Atyidae</taxon>
        <taxon>Halocaridina</taxon>
    </lineage>
</organism>
<comment type="caution">
    <text evidence="1">The sequence shown here is derived from an EMBL/GenBank/DDBJ whole genome shotgun (WGS) entry which is preliminary data.</text>
</comment>
<gene>
    <name evidence="1" type="ORF">SK128_016069</name>
</gene>